<dbReference type="Gene3D" id="1.50.10.10">
    <property type="match status" value="1"/>
</dbReference>
<evidence type="ECO:0000313" key="4">
    <source>
        <dbReference type="Proteomes" id="UP001595699"/>
    </source>
</evidence>
<reference evidence="4" key="1">
    <citation type="journal article" date="2019" name="Int. J. Syst. Evol. Microbiol.">
        <title>The Global Catalogue of Microorganisms (GCM) 10K type strain sequencing project: providing services to taxonomists for standard genome sequencing and annotation.</title>
        <authorList>
            <consortium name="The Broad Institute Genomics Platform"/>
            <consortium name="The Broad Institute Genome Sequencing Center for Infectious Disease"/>
            <person name="Wu L."/>
            <person name="Ma J."/>
        </authorList>
    </citation>
    <scope>NUCLEOTIDE SEQUENCE [LARGE SCALE GENOMIC DNA]</scope>
    <source>
        <strain evidence="4">CGMCC 4.7241</strain>
    </source>
</reference>
<dbReference type="InterPro" id="IPR010905">
    <property type="entry name" value="Glyco_hydro_88"/>
</dbReference>
<evidence type="ECO:0000256" key="2">
    <source>
        <dbReference type="SAM" id="SignalP"/>
    </source>
</evidence>
<keyword evidence="2" id="KW-0732">Signal</keyword>
<keyword evidence="4" id="KW-1185">Reference proteome</keyword>
<dbReference type="InterPro" id="IPR012341">
    <property type="entry name" value="6hp_glycosidase-like_sf"/>
</dbReference>
<keyword evidence="1 3" id="KW-0378">Hydrolase</keyword>
<organism evidence="3 4">
    <name type="scientific">Tenggerimyces flavus</name>
    <dbReference type="NCBI Taxonomy" id="1708749"/>
    <lineage>
        <taxon>Bacteria</taxon>
        <taxon>Bacillati</taxon>
        <taxon>Actinomycetota</taxon>
        <taxon>Actinomycetes</taxon>
        <taxon>Propionibacteriales</taxon>
        <taxon>Nocardioidaceae</taxon>
        <taxon>Tenggerimyces</taxon>
    </lineage>
</organism>
<dbReference type="InterPro" id="IPR052043">
    <property type="entry name" value="PolySaccharide_Degr_Enz"/>
</dbReference>
<proteinExistence type="predicted"/>
<evidence type="ECO:0000313" key="3">
    <source>
        <dbReference type="EMBL" id="MFC3760479.1"/>
    </source>
</evidence>
<feature type="chain" id="PRO_5047067156" evidence="2">
    <location>
        <begin position="27"/>
        <end position="379"/>
    </location>
</feature>
<dbReference type="Pfam" id="PF07470">
    <property type="entry name" value="Glyco_hydro_88"/>
    <property type="match status" value="1"/>
</dbReference>
<name>A0ABV7Y8V0_9ACTN</name>
<evidence type="ECO:0000256" key="1">
    <source>
        <dbReference type="ARBA" id="ARBA00022801"/>
    </source>
</evidence>
<accession>A0ABV7Y8V0</accession>
<dbReference type="InterPro" id="IPR006311">
    <property type="entry name" value="TAT_signal"/>
</dbReference>
<dbReference type="PROSITE" id="PS51318">
    <property type="entry name" value="TAT"/>
    <property type="match status" value="1"/>
</dbReference>
<sequence length="379" mass="41724">MRRRQFLTGTAALGAAATLAGPAAEAAPPDTLPTRAEVVEVLNRVDNYWIGTHANPGGTDWARATYFSGLMHHYWLTREQRLLDYGLAWGNQNAWGLTGGVTTRNADNHCAGQAYLDLFEEVGGANKIAMIESSVSRMLTDQPDKNDDWWWCDTLHMAMPVFARFGKLRGNNLYWVKLYRLYHYSKRQHGNAAVYVKPGNRSESSAFWYRDHRFQVDGEAAASPNGKPVHWSRGNGWVMAAYAKTLKVIPSTDKRGPEYVRGLRDLASELRTVQQADGFWYPNLSDPQHFGAPETSGTAFFAFGIAYGIRAGLLDRATYLPVVARAWNGMVATAVRSDGFLGYCQPGGDRPAAAPATRTEDFGVGAFLMAGSEIAGLTS</sequence>
<dbReference type="PANTHER" id="PTHR33886">
    <property type="entry name" value="UNSATURATED RHAMNOGALACTURONAN HYDROLASE (EUROFUNG)"/>
    <property type="match status" value="1"/>
</dbReference>
<dbReference type="Proteomes" id="UP001595699">
    <property type="component" value="Unassembled WGS sequence"/>
</dbReference>
<feature type="signal peptide" evidence="2">
    <location>
        <begin position="1"/>
        <end position="26"/>
    </location>
</feature>
<dbReference type="InterPro" id="IPR008928">
    <property type="entry name" value="6-hairpin_glycosidase_sf"/>
</dbReference>
<comment type="caution">
    <text evidence="3">The sequence shown here is derived from an EMBL/GenBank/DDBJ whole genome shotgun (WGS) entry which is preliminary data.</text>
</comment>
<dbReference type="PANTHER" id="PTHR33886:SF8">
    <property type="entry name" value="UNSATURATED RHAMNOGALACTURONAN HYDROLASE (EUROFUNG)"/>
    <property type="match status" value="1"/>
</dbReference>
<dbReference type="GO" id="GO:0016787">
    <property type="term" value="F:hydrolase activity"/>
    <property type="evidence" value="ECO:0007669"/>
    <property type="project" value="UniProtKB-KW"/>
</dbReference>
<dbReference type="SUPFAM" id="SSF48208">
    <property type="entry name" value="Six-hairpin glycosidases"/>
    <property type="match status" value="1"/>
</dbReference>
<protein>
    <submittedName>
        <fullName evidence="3">Glycoside hydrolase family 88 protein</fullName>
    </submittedName>
</protein>
<dbReference type="EMBL" id="JBHRZH010000005">
    <property type="protein sequence ID" value="MFC3760479.1"/>
    <property type="molecule type" value="Genomic_DNA"/>
</dbReference>
<dbReference type="RefSeq" id="WP_205123337.1">
    <property type="nucleotide sequence ID" value="NZ_JAFBCM010000001.1"/>
</dbReference>
<gene>
    <name evidence="3" type="ORF">ACFOUW_06495</name>
</gene>